<evidence type="ECO:0000313" key="22">
    <source>
        <dbReference type="Proteomes" id="UP000476934"/>
    </source>
</evidence>
<dbReference type="InterPro" id="IPR043131">
    <property type="entry name" value="BCAT-like_N"/>
</dbReference>
<comment type="cofactor">
    <cofactor evidence="1 16">
        <name>pyridoxal 5'-phosphate</name>
        <dbReference type="ChEBI" id="CHEBI:597326"/>
    </cofactor>
</comment>
<keyword evidence="6 17" id="KW-0032">Aminotransferase</keyword>
<dbReference type="CDD" id="cd01557">
    <property type="entry name" value="BCAT_beta_family"/>
    <property type="match status" value="1"/>
</dbReference>
<dbReference type="PANTHER" id="PTHR11825">
    <property type="entry name" value="SUBGROUP IIII AMINOTRANSFERASE"/>
    <property type="match status" value="1"/>
</dbReference>
<comment type="catalytic activity">
    <reaction evidence="12 17">
        <text>L-isoleucine + 2-oxoglutarate = (S)-3-methyl-2-oxopentanoate + L-glutamate</text>
        <dbReference type="Rhea" id="RHEA:24801"/>
        <dbReference type="ChEBI" id="CHEBI:16810"/>
        <dbReference type="ChEBI" id="CHEBI:29985"/>
        <dbReference type="ChEBI" id="CHEBI:35146"/>
        <dbReference type="ChEBI" id="CHEBI:58045"/>
        <dbReference type="EC" id="2.6.1.42"/>
    </reaction>
</comment>
<keyword evidence="8 17" id="KW-0808">Transferase</keyword>
<evidence type="ECO:0000256" key="3">
    <source>
        <dbReference type="ARBA" id="ARBA00004931"/>
    </source>
</evidence>
<comment type="pathway">
    <text evidence="3 18">Amino-acid biosynthesis; L-valine biosynthesis; L-valine from pyruvate: step 4/4.</text>
</comment>
<dbReference type="RefSeq" id="WP_025727434.1">
    <property type="nucleotide sequence ID" value="NZ_JAAIWK010000001.1"/>
</dbReference>
<dbReference type="UniPathway" id="UPA00049">
    <property type="reaction ID" value="UER00062"/>
</dbReference>
<dbReference type="Gene3D" id="3.20.10.10">
    <property type="entry name" value="D-amino Acid Aminotransferase, subunit A, domain 2"/>
    <property type="match status" value="1"/>
</dbReference>
<keyword evidence="10 17" id="KW-0100">Branched-chain amino acid biosynthesis</keyword>
<comment type="pathway">
    <text evidence="4 18">Amino-acid biosynthesis; L-leucine biosynthesis; L-leucine from 3-methyl-2-oxobutanoate: step 4/4.</text>
</comment>
<dbReference type="GO" id="GO:0009098">
    <property type="term" value="P:L-leucine biosynthetic process"/>
    <property type="evidence" value="ECO:0007669"/>
    <property type="project" value="UniProtKB-UniPathway"/>
</dbReference>
<evidence type="ECO:0000256" key="4">
    <source>
        <dbReference type="ARBA" id="ARBA00005072"/>
    </source>
</evidence>
<dbReference type="EMBL" id="JRUN01000002">
    <property type="protein sequence ID" value="KHD86773.1"/>
    <property type="molecule type" value="Genomic_DNA"/>
</dbReference>
<dbReference type="PROSITE" id="PS00770">
    <property type="entry name" value="AA_TRANSFER_CLASS_4"/>
    <property type="match status" value="1"/>
</dbReference>
<dbReference type="InterPro" id="IPR043132">
    <property type="entry name" value="BCAT-like_C"/>
</dbReference>
<dbReference type="AlphaFoldDB" id="A0A0A6VH73"/>
<dbReference type="PANTHER" id="PTHR11825:SF44">
    <property type="entry name" value="BRANCHED-CHAIN-AMINO-ACID AMINOTRANSFERASE"/>
    <property type="match status" value="1"/>
</dbReference>
<reference evidence="19 21" key="1">
    <citation type="submission" date="2014-10" db="EMBL/GenBank/DDBJ databases">
        <title>Draft genome of phytase producing Bacillus ginsengihumi strain M2.11.</title>
        <authorList>
            <person name="Toymentseva A."/>
            <person name="Boulygina E.A."/>
            <person name="Kazakov S.V."/>
            <person name="Kayumov I."/>
            <person name="Suleimanova A.D."/>
            <person name="Mardanova A.M."/>
            <person name="Maria S.N."/>
            <person name="Sergey M.Y."/>
            <person name="Sharipova M.R."/>
        </authorList>
    </citation>
    <scope>NUCLEOTIDE SEQUENCE [LARGE SCALE GENOMIC DNA]</scope>
    <source>
        <strain evidence="19 21">M2.11</strain>
    </source>
</reference>
<dbReference type="EC" id="2.6.1.42" evidence="17"/>
<evidence type="ECO:0000256" key="17">
    <source>
        <dbReference type="RuleBase" id="RU004517"/>
    </source>
</evidence>
<dbReference type="InterPro" id="IPR033939">
    <property type="entry name" value="BCAT_family"/>
</dbReference>
<evidence type="ECO:0000256" key="9">
    <source>
        <dbReference type="ARBA" id="ARBA00022898"/>
    </source>
</evidence>
<dbReference type="EMBL" id="JAAIWK010000001">
    <property type="protein sequence ID" value="NEY18482.1"/>
    <property type="molecule type" value="Genomic_DNA"/>
</dbReference>
<evidence type="ECO:0000256" key="16">
    <source>
        <dbReference type="RuleBase" id="RU004516"/>
    </source>
</evidence>
<dbReference type="Proteomes" id="UP000030588">
    <property type="component" value="Unassembled WGS sequence"/>
</dbReference>
<comment type="similarity">
    <text evidence="5 15">Belongs to the class-IV pyridoxal-phosphate-dependent aminotransferase family.</text>
</comment>
<dbReference type="GO" id="GO:0009099">
    <property type="term" value="P:L-valine biosynthetic process"/>
    <property type="evidence" value="ECO:0007669"/>
    <property type="project" value="UniProtKB-UniPathway"/>
</dbReference>
<keyword evidence="22" id="KW-1185">Reference proteome</keyword>
<feature type="modified residue" description="N6-(pyridoxal phosphate)lysine" evidence="14">
    <location>
        <position position="196"/>
    </location>
</feature>
<gene>
    <name evidence="20" type="ORF">G4D61_00680</name>
    <name evidence="19" type="ORF">NG54_01585</name>
</gene>
<keyword evidence="9 16" id="KW-0663">Pyridoxal phosphate</keyword>
<comment type="catalytic activity">
    <reaction evidence="13 17">
        <text>L-leucine + 2-oxoglutarate = 4-methyl-2-oxopentanoate + L-glutamate</text>
        <dbReference type="Rhea" id="RHEA:18321"/>
        <dbReference type="ChEBI" id="CHEBI:16810"/>
        <dbReference type="ChEBI" id="CHEBI:17865"/>
        <dbReference type="ChEBI" id="CHEBI:29985"/>
        <dbReference type="ChEBI" id="CHEBI:57427"/>
        <dbReference type="EC" id="2.6.1.42"/>
    </reaction>
</comment>
<dbReference type="InterPro" id="IPR001544">
    <property type="entry name" value="Aminotrans_IV"/>
</dbReference>
<accession>A0A0A6VH73</accession>
<evidence type="ECO:0000256" key="7">
    <source>
        <dbReference type="ARBA" id="ARBA00022605"/>
    </source>
</evidence>
<dbReference type="Proteomes" id="UP000476934">
    <property type="component" value="Unassembled WGS sequence"/>
</dbReference>
<sequence length="357" mass="40315">MNQVIELIKTDVKKEKPAANALGFGKHFTDYMFVMDYNQEDGWHHPRITPYAPLVLDPSVMVFHYGQAIFEGLKAYRTKDGRVLLFRPEKNVARLNLSCQRMSIPQIDEEIVLDAIKQLVEIEKDWIPNEEGTSLYIRPFIIATEPSLGVHPSREYKLMVILSPVGSYYSDQLKPVRIYVEDEYVRAVPGGVGFVKTSGNYAASLKAQEKAELLGYDQVLWLDGVERKYIEEVGSMNIFFKINGEVVTPKLNGSILGGITRDSVIELLKHWNIPVKEAKISIDEINQAFQKGELEEVFGTGTAAVISPVGELKWKDTTMNISKGNNGNTLANRIYEEITSIQLGKAEDPFNWTIEIK</sequence>
<dbReference type="InterPro" id="IPR036038">
    <property type="entry name" value="Aminotransferase-like"/>
</dbReference>
<evidence type="ECO:0000256" key="5">
    <source>
        <dbReference type="ARBA" id="ARBA00009320"/>
    </source>
</evidence>
<evidence type="ECO:0000256" key="2">
    <source>
        <dbReference type="ARBA" id="ARBA00004824"/>
    </source>
</evidence>
<dbReference type="OrthoDB" id="9804984at2"/>
<evidence type="ECO:0000256" key="10">
    <source>
        <dbReference type="ARBA" id="ARBA00023304"/>
    </source>
</evidence>
<evidence type="ECO:0000256" key="18">
    <source>
        <dbReference type="RuleBase" id="RU004519"/>
    </source>
</evidence>
<dbReference type="UniPathway" id="UPA00048">
    <property type="reaction ID" value="UER00073"/>
</dbReference>
<comment type="pathway">
    <text evidence="2 18">Amino-acid biosynthesis; L-isoleucine biosynthesis; L-isoleucine from 2-oxobutanoate: step 4/4.</text>
</comment>
<keyword evidence="7 17" id="KW-0028">Amino-acid biosynthesis</keyword>
<proteinExistence type="inferred from homology"/>
<dbReference type="Pfam" id="PF01063">
    <property type="entry name" value="Aminotran_4"/>
    <property type="match status" value="1"/>
</dbReference>
<evidence type="ECO:0000313" key="21">
    <source>
        <dbReference type="Proteomes" id="UP000030588"/>
    </source>
</evidence>
<dbReference type="PIRSF" id="PIRSF006468">
    <property type="entry name" value="BCAT1"/>
    <property type="match status" value="1"/>
</dbReference>
<evidence type="ECO:0000256" key="8">
    <source>
        <dbReference type="ARBA" id="ARBA00022679"/>
    </source>
</evidence>
<reference evidence="20" key="2">
    <citation type="submission" date="2020-02" db="EMBL/GenBank/DDBJ databases">
        <authorList>
            <person name="Feng H."/>
        </authorList>
    </citation>
    <scope>NUCLEOTIDE SEQUENCE [LARGE SCALE GENOMIC DNA]</scope>
    <source>
        <strain evidence="20">Gsoil 114</strain>
    </source>
</reference>
<name>A0A0A6VH73_9BACI</name>
<dbReference type="STRING" id="363870.NG54_01585"/>
<comment type="catalytic activity">
    <reaction evidence="11 17">
        <text>L-valine + 2-oxoglutarate = 3-methyl-2-oxobutanoate + L-glutamate</text>
        <dbReference type="Rhea" id="RHEA:24813"/>
        <dbReference type="ChEBI" id="CHEBI:11851"/>
        <dbReference type="ChEBI" id="CHEBI:16810"/>
        <dbReference type="ChEBI" id="CHEBI:29985"/>
        <dbReference type="ChEBI" id="CHEBI:57762"/>
        <dbReference type="EC" id="2.6.1.42"/>
    </reaction>
</comment>
<evidence type="ECO:0000256" key="14">
    <source>
        <dbReference type="PIRSR" id="PIRSR006468-1"/>
    </source>
</evidence>
<reference evidence="20 22" key="3">
    <citation type="submission" date="2020-03" db="EMBL/GenBank/DDBJ databases">
        <title>Bacillus aquiflavi sp. nov., isolated from yellow water of strong flavor Chinese baijiu in Yibin region of China.</title>
        <authorList>
            <person name="Xie J."/>
        </authorList>
    </citation>
    <scope>NUCLEOTIDE SEQUENCE [LARGE SCALE GENOMIC DNA]</scope>
    <source>
        <strain evidence="20 22">Gsoil 114</strain>
    </source>
</reference>
<evidence type="ECO:0000256" key="15">
    <source>
        <dbReference type="RuleBase" id="RU004106"/>
    </source>
</evidence>
<comment type="caution">
    <text evidence="19">The sequence shown here is derived from an EMBL/GenBank/DDBJ whole genome shotgun (WGS) entry which is preliminary data.</text>
</comment>
<dbReference type="UniPathway" id="UPA00047">
    <property type="reaction ID" value="UER00058"/>
</dbReference>
<evidence type="ECO:0000313" key="19">
    <source>
        <dbReference type="EMBL" id="KHD86773.1"/>
    </source>
</evidence>
<evidence type="ECO:0000256" key="12">
    <source>
        <dbReference type="ARBA" id="ARBA00048798"/>
    </source>
</evidence>
<evidence type="ECO:0000256" key="6">
    <source>
        <dbReference type="ARBA" id="ARBA00022576"/>
    </source>
</evidence>
<dbReference type="GO" id="GO:0009097">
    <property type="term" value="P:isoleucine biosynthetic process"/>
    <property type="evidence" value="ECO:0007669"/>
    <property type="project" value="UniProtKB-UniPathway"/>
</dbReference>
<dbReference type="SUPFAM" id="SSF56752">
    <property type="entry name" value="D-aminoacid aminotransferase-like PLP-dependent enzymes"/>
    <property type="match status" value="1"/>
</dbReference>
<evidence type="ECO:0000256" key="11">
    <source>
        <dbReference type="ARBA" id="ARBA00048212"/>
    </source>
</evidence>
<dbReference type="InterPro" id="IPR005786">
    <property type="entry name" value="B_amino_transII"/>
</dbReference>
<dbReference type="GO" id="GO:0004084">
    <property type="term" value="F:branched-chain-amino-acid transaminase activity"/>
    <property type="evidence" value="ECO:0007669"/>
    <property type="project" value="UniProtKB-EC"/>
</dbReference>
<organism evidence="19 21">
    <name type="scientific">Heyndrickxia ginsengihumi</name>
    <dbReference type="NCBI Taxonomy" id="363870"/>
    <lineage>
        <taxon>Bacteria</taxon>
        <taxon>Bacillati</taxon>
        <taxon>Bacillota</taxon>
        <taxon>Bacilli</taxon>
        <taxon>Bacillales</taxon>
        <taxon>Bacillaceae</taxon>
        <taxon>Heyndrickxia</taxon>
    </lineage>
</organism>
<dbReference type="NCBIfam" id="NF009897">
    <property type="entry name" value="PRK13357.1"/>
    <property type="match status" value="1"/>
</dbReference>
<evidence type="ECO:0000256" key="1">
    <source>
        <dbReference type="ARBA" id="ARBA00001933"/>
    </source>
</evidence>
<dbReference type="NCBIfam" id="TIGR01123">
    <property type="entry name" value="ilvE_II"/>
    <property type="match status" value="1"/>
</dbReference>
<protein>
    <recommendedName>
        <fullName evidence="17">Branched-chain-amino-acid aminotransferase</fullName>
        <ecNumber evidence="17">2.6.1.42</ecNumber>
    </recommendedName>
</protein>
<evidence type="ECO:0000256" key="13">
    <source>
        <dbReference type="ARBA" id="ARBA00049229"/>
    </source>
</evidence>
<dbReference type="Gene3D" id="3.30.470.10">
    <property type="match status" value="1"/>
</dbReference>
<dbReference type="InterPro" id="IPR018300">
    <property type="entry name" value="Aminotrans_IV_CS"/>
</dbReference>
<evidence type="ECO:0000313" key="20">
    <source>
        <dbReference type="EMBL" id="NEY18482.1"/>
    </source>
</evidence>